<evidence type="ECO:0000259" key="4">
    <source>
        <dbReference type="PROSITE" id="PS51379"/>
    </source>
</evidence>
<dbReference type="Pfam" id="PF12838">
    <property type="entry name" value="Fer4_7"/>
    <property type="match status" value="1"/>
</dbReference>
<dbReference type="PROSITE" id="PS51379">
    <property type="entry name" value="4FE4S_FER_2"/>
    <property type="match status" value="2"/>
</dbReference>
<dbReference type="STRING" id="309798.COPRO5265_0784"/>
<dbReference type="GO" id="GO:0046872">
    <property type="term" value="F:metal ion binding"/>
    <property type="evidence" value="ECO:0007669"/>
    <property type="project" value="UniProtKB-KW"/>
</dbReference>
<evidence type="ECO:0000313" key="6">
    <source>
        <dbReference type="Proteomes" id="UP000001732"/>
    </source>
</evidence>
<dbReference type="OrthoDB" id="9804603at2"/>
<dbReference type="eggNOG" id="COG1146">
    <property type="taxonomic scope" value="Bacteria"/>
</dbReference>
<proteinExistence type="predicted"/>
<dbReference type="InterPro" id="IPR017896">
    <property type="entry name" value="4Fe4S_Fe-S-bd"/>
</dbReference>
<evidence type="ECO:0000313" key="5">
    <source>
        <dbReference type="EMBL" id="ACI17760.1"/>
    </source>
</evidence>
<dbReference type="EC" id="1.2.7.7" evidence="5"/>
<feature type="domain" description="4Fe-4S ferredoxin-type" evidence="4">
    <location>
        <begin position="43"/>
        <end position="72"/>
    </location>
</feature>
<keyword evidence="6" id="KW-1185">Reference proteome</keyword>
<dbReference type="HOGENOM" id="CLU_139698_5_3_9"/>
<reference evidence="5 6" key="2">
    <citation type="journal article" date="2014" name="Genome Announc.">
        <title>Complete Genome Sequence of Coprothermobacter proteolyticus DSM 5265.</title>
        <authorList>
            <person name="Alexiev A."/>
            <person name="Coil D.A."/>
            <person name="Badger J.H."/>
            <person name="Enticknap J."/>
            <person name="Ward N."/>
            <person name="Robb F.T."/>
            <person name="Eisen J.A."/>
        </authorList>
    </citation>
    <scope>NUCLEOTIDE SEQUENCE [LARGE SCALE GENOMIC DNA]</scope>
    <source>
        <strain evidence="6">ATCC 35245 / DSM 5265 / OCM 4 / BT</strain>
    </source>
</reference>
<dbReference type="Gene3D" id="3.30.70.20">
    <property type="match status" value="2"/>
</dbReference>
<accession>B5Y8N4</accession>
<dbReference type="PANTHER" id="PTHR43122:SF2">
    <property type="entry name" value="FERREDOXIN SUBUNIT OF PYRUVATE:FLAVODOXIN OXIDOREDUCTASE"/>
    <property type="match status" value="1"/>
</dbReference>
<dbReference type="GO" id="GO:0043807">
    <property type="term" value="F:3-methyl-2-oxobutanoate dehydrogenase (ferredoxin) activity"/>
    <property type="evidence" value="ECO:0007669"/>
    <property type="project" value="UniProtKB-EC"/>
</dbReference>
<reference evidence="6" key="1">
    <citation type="submission" date="2008-08" db="EMBL/GenBank/DDBJ databases">
        <title>The complete genome sequence of Coprothermobacter proteolyticus strain ATCC 5245 / DSM 5265 / BT.</title>
        <authorList>
            <person name="Dodson R.J."/>
            <person name="Durkin A.S."/>
            <person name="Wu M."/>
            <person name="Eisen J."/>
            <person name="Sutton G."/>
        </authorList>
    </citation>
    <scope>NUCLEOTIDE SEQUENCE [LARGE SCALE GENOMIC DNA]</scope>
    <source>
        <strain evidence="6">ATCC 35245 / DSM 5265 / OCM 4 / BT</strain>
    </source>
</reference>
<dbReference type="PANTHER" id="PTHR43122">
    <property type="entry name" value="FERREDOXIN SUBUNIT OF PYRUVATE:FLAVODOXIN OXIDOREDUCTASE-RELATED"/>
    <property type="match status" value="1"/>
</dbReference>
<dbReference type="InterPro" id="IPR017900">
    <property type="entry name" value="4Fe4S_Fe_S_CS"/>
</dbReference>
<evidence type="ECO:0000256" key="1">
    <source>
        <dbReference type="ARBA" id="ARBA00022723"/>
    </source>
</evidence>
<keyword evidence="1" id="KW-0479">Metal-binding</keyword>
<keyword evidence="5" id="KW-0560">Oxidoreductase</keyword>
<dbReference type="GO" id="GO:0051536">
    <property type="term" value="F:iron-sulfur cluster binding"/>
    <property type="evidence" value="ECO:0007669"/>
    <property type="project" value="UniProtKB-KW"/>
</dbReference>
<protein>
    <submittedName>
        <fullName evidence="5">Conserved domain protein</fullName>
        <ecNumber evidence="5">1.2.7.7</ecNumber>
    </submittedName>
</protein>
<dbReference type="KEGG" id="cpo:COPRO5265_0784"/>
<dbReference type="AlphaFoldDB" id="B5Y8N4"/>
<dbReference type="Proteomes" id="UP000001732">
    <property type="component" value="Chromosome"/>
</dbReference>
<feature type="domain" description="4Fe-4S ferredoxin-type" evidence="4">
    <location>
        <begin position="6"/>
        <end position="35"/>
    </location>
</feature>
<sequence length="77" mass="8564">MSEQALKVVIDEELCKQCELCVAICPMHVLRISSKINSKGFHPAELFDNDKCISCGFCAMTCPERAIAVYKPEVEKA</sequence>
<dbReference type="RefSeq" id="WP_012544412.1">
    <property type="nucleotide sequence ID" value="NC_011295.1"/>
</dbReference>
<dbReference type="EMBL" id="CP001145">
    <property type="protein sequence ID" value="ACI17760.1"/>
    <property type="molecule type" value="Genomic_DNA"/>
</dbReference>
<evidence type="ECO:0000256" key="3">
    <source>
        <dbReference type="ARBA" id="ARBA00023014"/>
    </source>
</evidence>
<gene>
    <name evidence="5" type="ordered locus">COPRO5265_0784</name>
</gene>
<dbReference type="SUPFAM" id="SSF54862">
    <property type="entry name" value="4Fe-4S ferredoxins"/>
    <property type="match status" value="1"/>
</dbReference>
<dbReference type="PROSITE" id="PS00198">
    <property type="entry name" value="4FE4S_FER_1"/>
    <property type="match status" value="2"/>
</dbReference>
<keyword evidence="2" id="KW-0408">Iron</keyword>
<organism evidence="5 6">
    <name type="scientific">Coprothermobacter proteolyticus (strain ATCC 35245 / DSM 5265 / OCM 4 / BT)</name>
    <dbReference type="NCBI Taxonomy" id="309798"/>
    <lineage>
        <taxon>Bacteria</taxon>
        <taxon>Pseudomonadati</taxon>
        <taxon>Coprothermobacterota</taxon>
        <taxon>Coprothermobacteria</taxon>
        <taxon>Coprothermobacterales</taxon>
        <taxon>Coprothermobacteraceae</taxon>
        <taxon>Coprothermobacter</taxon>
    </lineage>
</organism>
<evidence type="ECO:0000256" key="2">
    <source>
        <dbReference type="ARBA" id="ARBA00023004"/>
    </source>
</evidence>
<name>B5Y8N4_COPPD</name>
<keyword evidence="3" id="KW-0411">Iron-sulfur</keyword>